<evidence type="ECO:0000256" key="2">
    <source>
        <dbReference type="ARBA" id="ARBA00022833"/>
    </source>
</evidence>
<comment type="similarity">
    <text evidence="3">Belongs to the DNA gyrase inhibitor YacG family.</text>
</comment>
<dbReference type="PANTHER" id="PTHR36150">
    <property type="entry name" value="DNA GYRASE INHIBITOR YACG"/>
    <property type="match status" value="1"/>
</dbReference>
<sequence>MSCPICAKEAVEKFRPFCSKRCADVDLGRWMSGSYAIASEDPDDDDELMQELEKKLGEIAAGGPAGDGSKPH</sequence>
<organism evidence="4 5">
    <name type="scientific">Litoreibacter albidus</name>
    <dbReference type="NCBI Taxonomy" id="670155"/>
    <lineage>
        <taxon>Bacteria</taxon>
        <taxon>Pseudomonadati</taxon>
        <taxon>Pseudomonadota</taxon>
        <taxon>Alphaproteobacteria</taxon>
        <taxon>Rhodobacterales</taxon>
        <taxon>Roseobacteraceae</taxon>
        <taxon>Litoreibacter</taxon>
    </lineage>
</organism>
<dbReference type="InterPro" id="IPR013088">
    <property type="entry name" value="Znf_NHR/GATA"/>
</dbReference>
<dbReference type="PANTHER" id="PTHR36150:SF1">
    <property type="entry name" value="DNA GYRASE INHIBITOR YACG"/>
    <property type="match status" value="1"/>
</dbReference>
<dbReference type="Pfam" id="PF03884">
    <property type="entry name" value="YacG"/>
    <property type="match status" value="1"/>
</dbReference>
<dbReference type="Proteomes" id="UP000199441">
    <property type="component" value="Unassembled WGS sequence"/>
</dbReference>
<accession>A0A1H3AVH9</accession>
<keyword evidence="1 3" id="KW-0479">Metal-binding</keyword>
<dbReference type="AlphaFoldDB" id="A0A1H3AVH9"/>
<dbReference type="GO" id="GO:0008657">
    <property type="term" value="F:DNA topoisomerase type II (double strand cut, ATP-hydrolyzing) inhibitor activity"/>
    <property type="evidence" value="ECO:0007669"/>
    <property type="project" value="UniProtKB-UniRule"/>
</dbReference>
<reference evidence="5" key="1">
    <citation type="submission" date="2016-10" db="EMBL/GenBank/DDBJ databases">
        <authorList>
            <person name="Varghese N."/>
            <person name="Submissions S."/>
        </authorList>
    </citation>
    <scope>NUCLEOTIDE SEQUENCE [LARGE SCALE GENOMIC DNA]</scope>
    <source>
        <strain evidence="5">DSM 26922</strain>
    </source>
</reference>
<proteinExistence type="inferred from homology"/>
<dbReference type="InterPro" id="IPR005584">
    <property type="entry name" value="DNA_gyrase_inhibitor_YacG"/>
</dbReference>
<evidence type="ECO:0000256" key="1">
    <source>
        <dbReference type="ARBA" id="ARBA00022723"/>
    </source>
</evidence>
<feature type="binding site" evidence="3">
    <location>
        <position position="22"/>
    </location>
    <ligand>
        <name>Zn(2+)</name>
        <dbReference type="ChEBI" id="CHEBI:29105"/>
    </ligand>
</feature>
<evidence type="ECO:0000313" key="5">
    <source>
        <dbReference type="Proteomes" id="UP000199441"/>
    </source>
</evidence>
<protein>
    <recommendedName>
        <fullName evidence="3">DNA gyrase inhibitor YacG</fullName>
    </recommendedName>
</protein>
<comment type="function">
    <text evidence="3">Inhibits all the catalytic activities of DNA gyrase by preventing its interaction with DNA. Acts by binding directly to the C-terminal domain of GyrB, which probably disrupts DNA binding by the gyrase.</text>
</comment>
<dbReference type="HAMAP" id="MF_00649">
    <property type="entry name" value="DNA_gyrase_inhibitor_YacG"/>
    <property type="match status" value="1"/>
</dbReference>
<keyword evidence="2 3" id="KW-0862">Zinc</keyword>
<evidence type="ECO:0000256" key="3">
    <source>
        <dbReference type="HAMAP-Rule" id="MF_00649"/>
    </source>
</evidence>
<dbReference type="STRING" id="670155.SAMN04488001_2948"/>
<name>A0A1H3AVH9_9RHOB</name>
<feature type="binding site" evidence="3">
    <location>
        <position position="18"/>
    </location>
    <ligand>
        <name>Zn(2+)</name>
        <dbReference type="ChEBI" id="CHEBI:29105"/>
    </ligand>
</feature>
<evidence type="ECO:0000313" key="4">
    <source>
        <dbReference type="EMBL" id="SDX33740.1"/>
    </source>
</evidence>
<dbReference type="GO" id="GO:0008270">
    <property type="term" value="F:zinc ion binding"/>
    <property type="evidence" value="ECO:0007669"/>
    <property type="project" value="UniProtKB-UniRule"/>
</dbReference>
<dbReference type="Gene3D" id="3.30.50.10">
    <property type="entry name" value="Erythroid Transcription Factor GATA-1, subunit A"/>
    <property type="match status" value="1"/>
</dbReference>
<dbReference type="EMBL" id="FNOI01000006">
    <property type="protein sequence ID" value="SDX33740.1"/>
    <property type="molecule type" value="Genomic_DNA"/>
</dbReference>
<comment type="cofactor">
    <cofactor evidence="3">
        <name>Zn(2+)</name>
        <dbReference type="ChEBI" id="CHEBI:29105"/>
    </cofactor>
    <text evidence="3">Binds 1 zinc ion.</text>
</comment>
<comment type="subunit">
    <text evidence="3">Interacts with GyrB.</text>
</comment>
<feature type="binding site" evidence="3">
    <location>
        <position position="6"/>
    </location>
    <ligand>
        <name>Zn(2+)</name>
        <dbReference type="ChEBI" id="CHEBI:29105"/>
    </ligand>
</feature>
<dbReference type="GO" id="GO:0006355">
    <property type="term" value="P:regulation of DNA-templated transcription"/>
    <property type="evidence" value="ECO:0007669"/>
    <property type="project" value="InterPro"/>
</dbReference>
<dbReference type="SUPFAM" id="SSF57716">
    <property type="entry name" value="Glucocorticoid receptor-like (DNA-binding domain)"/>
    <property type="match status" value="1"/>
</dbReference>
<dbReference type="OrthoDB" id="9809663at2"/>
<dbReference type="RefSeq" id="WP_089947696.1">
    <property type="nucleotide sequence ID" value="NZ_FNOI01000006.1"/>
</dbReference>
<feature type="binding site" evidence="3">
    <location>
        <position position="3"/>
    </location>
    <ligand>
        <name>Zn(2+)</name>
        <dbReference type="ChEBI" id="CHEBI:29105"/>
    </ligand>
</feature>
<gene>
    <name evidence="3" type="primary">yacG</name>
    <name evidence="4" type="ORF">SAMN04488001_2948</name>
</gene>
<keyword evidence="5" id="KW-1185">Reference proteome</keyword>